<evidence type="ECO:0000313" key="15">
    <source>
        <dbReference type="EMBL" id="KAG6402277.1"/>
    </source>
</evidence>
<dbReference type="SMART" id="SM00389">
    <property type="entry name" value="HOX"/>
    <property type="match status" value="1"/>
</dbReference>
<evidence type="ECO:0000256" key="6">
    <source>
        <dbReference type="ARBA" id="ARBA00023125"/>
    </source>
</evidence>
<dbReference type="GO" id="GO:0008289">
    <property type="term" value="F:lipid binding"/>
    <property type="evidence" value="ECO:0007669"/>
    <property type="project" value="InterPro"/>
</dbReference>
<gene>
    <name evidence="15" type="ORF">SASPL_139154</name>
</gene>
<evidence type="ECO:0000256" key="2">
    <source>
        <dbReference type="ARBA" id="ARBA00010338"/>
    </source>
</evidence>
<evidence type="ECO:0000313" key="16">
    <source>
        <dbReference type="Proteomes" id="UP000298416"/>
    </source>
</evidence>
<evidence type="ECO:0000256" key="4">
    <source>
        <dbReference type="ARBA" id="ARBA00023015"/>
    </source>
</evidence>
<dbReference type="Gene3D" id="1.10.10.60">
    <property type="entry name" value="Homeodomain-like"/>
    <property type="match status" value="1"/>
</dbReference>
<dbReference type="Gene3D" id="3.30.530.20">
    <property type="match status" value="1"/>
</dbReference>
<dbReference type="CDD" id="cd00086">
    <property type="entry name" value="homeodomain"/>
    <property type="match status" value="1"/>
</dbReference>
<keyword evidence="3" id="KW-0221">Differentiation</keyword>
<evidence type="ECO:0000256" key="5">
    <source>
        <dbReference type="ARBA" id="ARBA00023054"/>
    </source>
</evidence>
<evidence type="ECO:0000256" key="7">
    <source>
        <dbReference type="ARBA" id="ARBA00023155"/>
    </source>
</evidence>
<dbReference type="InterPro" id="IPR013978">
    <property type="entry name" value="MEKHLA"/>
</dbReference>
<protein>
    <recommendedName>
        <fullName evidence="17">Homeobox-leucine zipper protein</fullName>
    </recommendedName>
</protein>
<dbReference type="GO" id="GO:0030154">
    <property type="term" value="P:cell differentiation"/>
    <property type="evidence" value="ECO:0007669"/>
    <property type="project" value="UniProtKB-KW"/>
</dbReference>
<keyword evidence="8" id="KW-0804">Transcription</keyword>
<evidence type="ECO:0000256" key="12">
    <source>
        <dbReference type="SAM" id="MobiDB-lite"/>
    </source>
</evidence>
<evidence type="ECO:0000259" key="14">
    <source>
        <dbReference type="PROSITE" id="PS50848"/>
    </source>
</evidence>
<dbReference type="SUPFAM" id="SSF46689">
    <property type="entry name" value="Homeodomain-like"/>
    <property type="match status" value="1"/>
</dbReference>
<keyword evidence="9 10" id="KW-0539">Nucleus</keyword>
<evidence type="ECO:0000259" key="13">
    <source>
        <dbReference type="PROSITE" id="PS50071"/>
    </source>
</evidence>
<dbReference type="PROSITE" id="PS50071">
    <property type="entry name" value="HOMEOBOX_2"/>
    <property type="match status" value="1"/>
</dbReference>
<comment type="subcellular location">
    <subcellularLocation>
        <location evidence="1 10 11">Nucleus</location>
    </subcellularLocation>
</comment>
<dbReference type="EMBL" id="PNBA02000014">
    <property type="protein sequence ID" value="KAG6402277.1"/>
    <property type="molecule type" value="Genomic_DNA"/>
</dbReference>
<dbReference type="InterPro" id="IPR044830">
    <property type="entry name" value="HD-Zip_III"/>
</dbReference>
<dbReference type="Pfam" id="PF00046">
    <property type="entry name" value="Homeodomain"/>
    <property type="match status" value="1"/>
</dbReference>
<dbReference type="GO" id="GO:0005634">
    <property type="term" value="C:nucleus"/>
    <property type="evidence" value="ECO:0007669"/>
    <property type="project" value="UniProtKB-SubCell"/>
</dbReference>
<sequence length="853" mass="95430">MARTEVIVDESIQKGKSVRKRREEGGKYARYSEDQIAVLEKAYAVCSNPNHFQRQQMMRDQPALRGIDHKQLKVWFQNRRMLVQFRCREKQKKENGDVAAENRRLHEANKMLKEENDGLNQKLIITISENGELRHQVFNLTSIITTYHIRHRPETSNPQEVPVIVDEKGLVSLAEETRTEFLSKAIGTAINWVPVPWQKLQGPVSAGIVYISSSCIGVAARAYVTVPLEPFKIIEIYKDRTSWSRHCRSMNVHARRSVNNGGTIELIHTQYYAPTMVAFARDFWTIRYTSLLDDGCFVICEKSVSTSDAAPSSPAALEFVRGKLLASGCMIRPSEGGSTIYLVEHLDLEASSVPEVVRPLYESSEIVAKKTIISVLTHIENVVNENNGTQTLDPYEEPTFRRSFSHRLSRIMYEAWGFCKDARDLSQGFNEAVNCFSEDGWSIMNPDVSDDLIMSVKRKKTFGDSGNFDSILCVKSSLLLQNVFPASMLRLLKERRSSWMNFNFTSHSVAFSKAASFALPGLGTHNLSETTVLLGHTNHEDEILEIVRFDNILDRQQHNTSSGDLYHLQISNGMEDNDFGTCSELIFAPIDRNIPNESVLLASGLRIYSMGTSSHSNLASNEGIDNPLTMVIIAFQFPFQSHLVGDVEAMARGYVRHVVSSVKEISLEAMLLGATPETNSIAANPAMEFNVSSELDFTVNLANLICQSYRQVYEMLLLSLGVDMLGLNPHSTDSLLEQMHNHPYAILCFSLGSVPVCIYTNPAGFTMIETTPNNLQALSLDRVLGSSNNLFLYSVLPTIQHQGYVILPPGNTMSMMSRVVLYGKAVVWQVLAADGSVNGLGLAFMDWCFPDIS</sequence>
<organism evidence="15">
    <name type="scientific">Salvia splendens</name>
    <name type="common">Scarlet sage</name>
    <dbReference type="NCBI Taxonomy" id="180675"/>
    <lineage>
        <taxon>Eukaryota</taxon>
        <taxon>Viridiplantae</taxon>
        <taxon>Streptophyta</taxon>
        <taxon>Embryophyta</taxon>
        <taxon>Tracheophyta</taxon>
        <taxon>Spermatophyta</taxon>
        <taxon>Magnoliopsida</taxon>
        <taxon>eudicotyledons</taxon>
        <taxon>Gunneridae</taxon>
        <taxon>Pentapetalae</taxon>
        <taxon>asterids</taxon>
        <taxon>lamiids</taxon>
        <taxon>Lamiales</taxon>
        <taxon>Lamiaceae</taxon>
        <taxon>Nepetoideae</taxon>
        <taxon>Mentheae</taxon>
        <taxon>Salviinae</taxon>
        <taxon>Salvia</taxon>
        <taxon>Salvia subgen. Calosphace</taxon>
        <taxon>core Calosphace</taxon>
    </lineage>
</organism>
<name>A0A8X8WWT0_SALSN</name>
<dbReference type="GO" id="GO:0003677">
    <property type="term" value="F:DNA binding"/>
    <property type="evidence" value="ECO:0007669"/>
    <property type="project" value="UniProtKB-UniRule"/>
</dbReference>
<feature type="domain" description="START" evidence="14">
    <location>
        <begin position="163"/>
        <end position="364"/>
    </location>
</feature>
<dbReference type="Proteomes" id="UP000298416">
    <property type="component" value="Unassembled WGS sequence"/>
</dbReference>
<dbReference type="InterPro" id="IPR009057">
    <property type="entry name" value="Homeodomain-like_sf"/>
</dbReference>
<feature type="DNA-binding region" description="Homeobox" evidence="10">
    <location>
        <begin position="24"/>
        <end position="87"/>
    </location>
</feature>
<evidence type="ECO:0000256" key="8">
    <source>
        <dbReference type="ARBA" id="ARBA00023163"/>
    </source>
</evidence>
<evidence type="ECO:0000256" key="9">
    <source>
        <dbReference type="ARBA" id="ARBA00023242"/>
    </source>
</evidence>
<dbReference type="SUPFAM" id="SSF55961">
    <property type="entry name" value="Bet v1-like"/>
    <property type="match status" value="1"/>
</dbReference>
<evidence type="ECO:0008006" key="17">
    <source>
        <dbReference type="Google" id="ProtNLM"/>
    </source>
</evidence>
<keyword evidence="5" id="KW-0175">Coiled coil</keyword>
<proteinExistence type="inferred from homology"/>
<reference evidence="15" key="1">
    <citation type="submission" date="2018-01" db="EMBL/GenBank/DDBJ databases">
        <authorList>
            <person name="Mao J.F."/>
        </authorList>
    </citation>
    <scope>NUCLEOTIDE SEQUENCE</scope>
    <source>
        <strain evidence="15">Huo1</strain>
        <tissue evidence="15">Leaf</tissue>
    </source>
</reference>
<dbReference type="PROSITE" id="PS50848">
    <property type="entry name" value="START"/>
    <property type="match status" value="1"/>
</dbReference>
<dbReference type="InterPro" id="IPR023393">
    <property type="entry name" value="START-like_dom_sf"/>
</dbReference>
<comment type="similarity">
    <text evidence="2">Belongs to the HD-ZIP homeobox family. Class III subfamily.</text>
</comment>
<keyword evidence="4" id="KW-0805">Transcription regulation</keyword>
<dbReference type="PANTHER" id="PTHR45950:SF10">
    <property type="entry name" value="HOMEOBOX-LEUCINE ZIPPER PROTEIN REVOLUTA"/>
    <property type="match status" value="1"/>
</dbReference>
<keyword evidence="6 10" id="KW-0238">DNA-binding</keyword>
<dbReference type="InterPro" id="IPR002913">
    <property type="entry name" value="START_lipid-bd_dom"/>
</dbReference>
<dbReference type="InterPro" id="IPR001356">
    <property type="entry name" value="HD"/>
</dbReference>
<evidence type="ECO:0000256" key="11">
    <source>
        <dbReference type="RuleBase" id="RU000682"/>
    </source>
</evidence>
<dbReference type="Pfam" id="PF01852">
    <property type="entry name" value="START"/>
    <property type="match status" value="1"/>
</dbReference>
<dbReference type="Pfam" id="PF08670">
    <property type="entry name" value="MEKHLA"/>
    <property type="match status" value="1"/>
</dbReference>
<comment type="caution">
    <text evidence="15">The sequence shown here is derived from an EMBL/GenBank/DDBJ whole genome shotgun (WGS) entry which is preliminary data.</text>
</comment>
<dbReference type="GO" id="GO:0003700">
    <property type="term" value="F:DNA-binding transcription factor activity"/>
    <property type="evidence" value="ECO:0007669"/>
    <property type="project" value="InterPro"/>
</dbReference>
<dbReference type="SMART" id="SM00234">
    <property type="entry name" value="START"/>
    <property type="match status" value="1"/>
</dbReference>
<evidence type="ECO:0000256" key="10">
    <source>
        <dbReference type="PROSITE-ProRule" id="PRU00108"/>
    </source>
</evidence>
<dbReference type="PANTHER" id="PTHR45950">
    <property type="entry name" value="HOMEOBOX-LEUCINE ZIPPER PROTEIN ATHB-14"/>
    <property type="match status" value="1"/>
</dbReference>
<feature type="domain" description="Homeobox" evidence="13">
    <location>
        <begin position="22"/>
        <end position="86"/>
    </location>
</feature>
<keyword evidence="16" id="KW-1185">Reference proteome</keyword>
<accession>A0A8X8WWT0</accession>
<evidence type="ECO:0000256" key="1">
    <source>
        <dbReference type="ARBA" id="ARBA00004123"/>
    </source>
</evidence>
<dbReference type="AlphaFoldDB" id="A0A8X8WWT0"/>
<evidence type="ECO:0000256" key="3">
    <source>
        <dbReference type="ARBA" id="ARBA00022782"/>
    </source>
</evidence>
<dbReference type="CDD" id="cd14686">
    <property type="entry name" value="bZIP"/>
    <property type="match status" value="1"/>
</dbReference>
<keyword evidence="7 10" id="KW-0371">Homeobox</keyword>
<reference evidence="15" key="2">
    <citation type="submission" date="2020-08" db="EMBL/GenBank/DDBJ databases">
        <title>Plant Genome Project.</title>
        <authorList>
            <person name="Zhang R.-G."/>
        </authorList>
    </citation>
    <scope>NUCLEOTIDE SEQUENCE</scope>
    <source>
        <strain evidence="15">Huo1</strain>
        <tissue evidence="15">Leaf</tissue>
    </source>
</reference>
<feature type="region of interest" description="Disordered" evidence="12">
    <location>
        <begin position="1"/>
        <end position="25"/>
    </location>
</feature>